<comment type="similarity">
    <text evidence="3 11">Belongs to the NadD family.</text>
</comment>
<keyword evidence="7 11" id="KW-0547">Nucleotide-binding</keyword>
<organism evidence="13 14">
    <name type="scientific">Vicingus serpentipes</name>
    <dbReference type="NCBI Taxonomy" id="1926625"/>
    <lineage>
        <taxon>Bacteria</taxon>
        <taxon>Pseudomonadati</taxon>
        <taxon>Bacteroidota</taxon>
        <taxon>Flavobacteriia</taxon>
        <taxon>Flavobacteriales</taxon>
        <taxon>Vicingaceae</taxon>
        <taxon>Vicingus</taxon>
    </lineage>
</organism>
<dbReference type="InterPro" id="IPR014729">
    <property type="entry name" value="Rossmann-like_a/b/a_fold"/>
</dbReference>
<dbReference type="NCBIfam" id="TIGR00125">
    <property type="entry name" value="cyt_tran_rel"/>
    <property type="match status" value="1"/>
</dbReference>
<evidence type="ECO:0000259" key="12">
    <source>
        <dbReference type="Pfam" id="PF01467"/>
    </source>
</evidence>
<keyword evidence="4 11" id="KW-0662">Pyridine nucleotide biosynthesis</keyword>
<dbReference type="UniPathway" id="UPA00253">
    <property type="reaction ID" value="UER00332"/>
</dbReference>
<dbReference type="AlphaFoldDB" id="A0A5C6RRI5"/>
<dbReference type="InterPro" id="IPR005248">
    <property type="entry name" value="NadD/NMNAT"/>
</dbReference>
<dbReference type="NCBIfam" id="TIGR00482">
    <property type="entry name" value="nicotinate (nicotinamide) nucleotide adenylyltransferase"/>
    <property type="match status" value="1"/>
</dbReference>
<dbReference type="PANTHER" id="PTHR39321:SF3">
    <property type="entry name" value="PHOSPHOPANTETHEINE ADENYLYLTRANSFERASE"/>
    <property type="match status" value="1"/>
</dbReference>
<comment type="catalytic activity">
    <reaction evidence="10 11">
        <text>nicotinate beta-D-ribonucleotide + ATP + H(+) = deamido-NAD(+) + diphosphate</text>
        <dbReference type="Rhea" id="RHEA:22860"/>
        <dbReference type="ChEBI" id="CHEBI:15378"/>
        <dbReference type="ChEBI" id="CHEBI:30616"/>
        <dbReference type="ChEBI" id="CHEBI:33019"/>
        <dbReference type="ChEBI" id="CHEBI:57502"/>
        <dbReference type="ChEBI" id="CHEBI:58437"/>
        <dbReference type="EC" id="2.7.7.18"/>
    </reaction>
</comment>
<dbReference type="GO" id="GO:0004515">
    <property type="term" value="F:nicotinate-nucleotide adenylyltransferase activity"/>
    <property type="evidence" value="ECO:0007669"/>
    <property type="project" value="UniProtKB-UniRule"/>
</dbReference>
<evidence type="ECO:0000313" key="13">
    <source>
        <dbReference type="EMBL" id="TXB64609.1"/>
    </source>
</evidence>
<dbReference type="SUPFAM" id="SSF52374">
    <property type="entry name" value="Nucleotidylyl transferase"/>
    <property type="match status" value="1"/>
</dbReference>
<keyword evidence="8 11" id="KW-0067">ATP-binding</keyword>
<comment type="function">
    <text evidence="1 11">Catalyzes the reversible adenylation of nicotinate mononucleotide (NaMN) to nicotinic acid adenine dinucleotide (NaAD).</text>
</comment>
<evidence type="ECO:0000256" key="11">
    <source>
        <dbReference type="HAMAP-Rule" id="MF_00244"/>
    </source>
</evidence>
<dbReference type="InterPro" id="IPR004821">
    <property type="entry name" value="Cyt_trans-like"/>
</dbReference>
<evidence type="ECO:0000256" key="3">
    <source>
        <dbReference type="ARBA" id="ARBA00009014"/>
    </source>
</evidence>
<evidence type="ECO:0000256" key="1">
    <source>
        <dbReference type="ARBA" id="ARBA00002324"/>
    </source>
</evidence>
<keyword evidence="5 11" id="KW-0808">Transferase</keyword>
<dbReference type="GO" id="GO:0009435">
    <property type="term" value="P:NAD+ biosynthetic process"/>
    <property type="evidence" value="ECO:0007669"/>
    <property type="project" value="UniProtKB-UniRule"/>
</dbReference>
<proteinExistence type="inferred from homology"/>
<gene>
    <name evidence="11" type="primary">nadD</name>
    <name evidence="13" type="ORF">FRY74_09160</name>
</gene>
<dbReference type="GO" id="GO:0005524">
    <property type="term" value="F:ATP binding"/>
    <property type="evidence" value="ECO:0007669"/>
    <property type="project" value="UniProtKB-KW"/>
</dbReference>
<dbReference type="CDD" id="cd02165">
    <property type="entry name" value="NMNAT"/>
    <property type="match status" value="1"/>
</dbReference>
<dbReference type="EMBL" id="VOOS01000004">
    <property type="protein sequence ID" value="TXB64609.1"/>
    <property type="molecule type" value="Genomic_DNA"/>
</dbReference>
<evidence type="ECO:0000256" key="7">
    <source>
        <dbReference type="ARBA" id="ARBA00022741"/>
    </source>
</evidence>
<feature type="domain" description="Cytidyltransferase-like" evidence="12">
    <location>
        <begin position="5"/>
        <end position="143"/>
    </location>
</feature>
<sequence>MKIGLYFGTYNPIHVGHLIIANYMADFTELDQVWLVVTPQNPLKKKNTLLEDYHRLAMVEIAVEDNTKLTASNIEFKLPQPSYTSNTLAYLKEKHPKHEFSLIMGEDNLRTLHKWKNFDQILNNHMIYVYPRALTEQERTEVIEQTETENTLAQHKNVIVCDAPVMKVSASFIRKAIKDKKDVRYLLTEPVFKYVTDMNFYKK</sequence>
<dbReference type="RefSeq" id="WP_147100749.1">
    <property type="nucleotide sequence ID" value="NZ_VOOS01000004.1"/>
</dbReference>
<dbReference type="PANTHER" id="PTHR39321">
    <property type="entry name" value="NICOTINATE-NUCLEOTIDE ADENYLYLTRANSFERASE-RELATED"/>
    <property type="match status" value="1"/>
</dbReference>
<evidence type="ECO:0000256" key="4">
    <source>
        <dbReference type="ARBA" id="ARBA00022642"/>
    </source>
</evidence>
<evidence type="ECO:0000256" key="5">
    <source>
        <dbReference type="ARBA" id="ARBA00022679"/>
    </source>
</evidence>
<evidence type="ECO:0000256" key="2">
    <source>
        <dbReference type="ARBA" id="ARBA00005019"/>
    </source>
</evidence>
<dbReference type="Proteomes" id="UP000321721">
    <property type="component" value="Unassembled WGS sequence"/>
</dbReference>
<dbReference type="EC" id="2.7.7.18" evidence="11"/>
<accession>A0A5C6RRI5</accession>
<dbReference type="Gene3D" id="3.40.50.620">
    <property type="entry name" value="HUPs"/>
    <property type="match status" value="1"/>
</dbReference>
<evidence type="ECO:0000256" key="10">
    <source>
        <dbReference type="ARBA" id="ARBA00048721"/>
    </source>
</evidence>
<comment type="pathway">
    <text evidence="2 11">Cofactor biosynthesis; NAD(+) biosynthesis; deamido-NAD(+) from nicotinate D-ribonucleotide: step 1/1.</text>
</comment>
<dbReference type="OrthoDB" id="5295945at2"/>
<comment type="caution">
    <text evidence="13">The sequence shown here is derived from an EMBL/GenBank/DDBJ whole genome shotgun (WGS) entry which is preliminary data.</text>
</comment>
<protein>
    <recommendedName>
        <fullName evidence="11">Probable nicotinate-nucleotide adenylyltransferase</fullName>
        <ecNumber evidence="11">2.7.7.18</ecNumber>
    </recommendedName>
    <alternativeName>
        <fullName evidence="11">Deamido-NAD(+) diphosphorylase</fullName>
    </alternativeName>
    <alternativeName>
        <fullName evidence="11">Deamido-NAD(+) pyrophosphorylase</fullName>
    </alternativeName>
    <alternativeName>
        <fullName evidence="11">Nicotinate mononucleotide adenylyltransferase</fullName>
        <shortName evidence="11">NaMN adenylyltransferase</shortName>
    </alternativeName>
</protein>
<dbReference type="HAMAP" id="MF_00244">
    <property type="entry name" value="NaMN_adenylyltr"/>
    <property type="match status" value="1"/>
</dbReference>
<evidence type="ECO:0000256" key="9">
    <source>
        <dbReference type="ARBA" id="ARBA00023027"/>
    </source>
</evidence>
<keyword evidence="14" id="KW-1185">Reference proteome</keyword>
<keyword evidence="6 11" id="KW-0548">Nucleotidyltransferase</keyword>
<reference evidence="13 14" key="1">
    <citation type="submission" date="2019-08" db="EMBL/GenBank/DDBJ databases">
        <title>Genome of Vicingus serpentipes NCIMB 15042.</title>
        <authorList>
            <person name="Bowman J.P."/>
        </authorList>
    </citation>
    <scope>NUCLEOTIDE SEQUENCE [LARGE SCALE GENOMIC DNA]</scope>
    <source>
        <strain evidence="13 14">NCIMB 15042</strain>
    </source>
</reference>
<keyword evidence="9 11" id="KW-0520">NAD</keyword>
<evidence type="ECO:0000256" key="8">
    <source>
        <dbReference type="ARBA" id="ARBA00022840"/>
    </source>
</evidence>
<dbReference type="Pfam" id="PF01467">
    <property type="entry name" value="CTP_transf_like"/>
    <property type="match status" value="1"/>
</dbReference>
<evidence type="ECO:0000313" key="14">
    <source>
        <dbReference type="Proteomes" id="UP000321721"/>
    </source>
</evidence>
<evidence type="ECO:0000256" key="6">
    <source>
        <dbReference type="ARBA" id="ARBA00022695"/>
    </source>
</evidence>
<name>A0A5C6RRI5_9FLAO</name>